<evidence type="ECO:0000259" key="1">
    <source>
        <dbReference type="Pfam" id="PF19809"/>
    </source>
</evidence>
<dbReference type="Proteomes" id="UP000316628">
    <property type="component" value="Unassembled WGS sequence"/>
</dbReference>
<dbReference type="AlphaFoldDB" id="A0A543JA64"/>
<protein>
    <recommendedName>
        <fullName evidence="1">DUF6292 domain-containing protein</fullName>
    </recommendedName>
</protein>
<comment type="caution">
    <text evidence="2">The sequence shown here is derived from an EMBL/GenBank/DDBJ whole genome shotgun (WGS) entry which is preliminary data.</text>
</comment>
<sequence>MVDWEFDDEGAVRALLAYVSDVTRALGLSGECSFVHSDGSRLGAYLALDGHLPGFADRDVALLWDEGRGWSVAVESDSSEPPFVLARLRGPVRPEPAAVARWVDGLRLVHDGRELLTAS</sequence>
<name>A0A543JA64_9PSEU</name>
<dbReference type="InterPro" id="IPR046259">
    <property type="entry name" value="DUF6292"/>
</dbReference>
<accession>A0A543JA64</accession>
<gene>
    <name evidence="2" type="ORF">FHX81_2031</name>
</gene>
<reference evidence="2 3" key="1">
    <citation type="submission" date="2019-06" db="EMBL/GenBank/DDBJ databases">
        <title>Sequencing the genomes of 1000 actinobacteria strains.</title>
        <authorList>
            <person name="Klenk H.-P."/>
        </authorList>
    </citation>
    <scope>NUCLEOTIDE SEQUENCE [LARGE SCALE GENOMIC DNA]</scope>
    <source>
        <strain evidence="2 3">DSM 45456</strain>
    </source>
</reference>
<dbReference type="Pfam" id="PF19809">
    <property type="entry name" value="DUF6292"/>
    <property type="match status" value="1"/>
</dbReference>
<evidence type="ECO:0000313" key="3">
    <source>
        <dbReference type="Proteomes" id="UP000316628"/>
    </source>
</evidence>
<dbReference type="EMBL" id="VFPP01000001">
    <property type="protein sequence ID" value="TQM79721.1"/>
    <property type="molecule type" value="Genomic_DNA"/>
</dbReference>
<keyword evidence="3" id="KW-1185">Reference proteome</keyword>
<proteinExistence type="predicted"/>
<evidence type="ECO:0000313" key="2">
    <source>
        <dbReference type="EMBL" id="TQM79721.1"/>
    </source>
</evidence>
<feature type="domain" description="DUF6292" evidence="1">
    <location>
        <begin position="18"/>
        <end position="104"/>
    </location>
</feature>
<organism evidence="2 3">
    <name type="scientific">Saccharothrix saharensis</name>
    <dbReference type="NCBI Taxonomy" id="571190"/>
    <lineage>
        <taxon>Bacteria</taxon>
        <taxon>Bacillati</taxon>
        <taxon>Actinomycetota</taxon>
        <taxon>Actinomycetes</taxon>
        <taxon>Pseudonocardiales</taxon>
        <taxon>Pseudonocardiaceae</taxon>
        <taxon>Saccharothrix</taxon>
    </lineage>
</organism>